<evidence type="ECO:0000313" key="3">
    <source>
        <dbReference type="EMBL" id="AOO64964.1"/>
    </source>
</evidence>
<organism evidence="3 4">
    <name type="scientific">Sulfurospirillum halorespirans DSM 13726</name>
    <dbReference type="NCBI Taxonomy" id="1193502"/>
    <lineage>
        <taxon>Bacteria</taxon>
        <taxon>Pseudomonadati</taxon>
        <taxon>Campylobacterota</taxon>
        <taxon>Epsilonproteobacteria</taxon>
        <taxon>Campylobacterales</taxon>
        <taxon>Sulfurospirillaceae</taxon>
        <taxon>Sulfurospirillum</taxon>
    </lineage>
</organism>
<protein>
    <submittedName>
        <fullName evidence="3">Thioredoxin domain-containing protein</fullName>
    </submittedName>
</protein>
<dbReference type="AlphaFoldDB" id="A0A1D7TJB6"/>
<dbReference type="Proteomes" id="UP000094609">
    <property type="component" value="Chromosome"/>
</dbReference>
<dbReference type="PATRIC" id="fig|1193502.14.peg.1204"/>
<feature type="chain" id="PRO_5009099426" evidence="1">
    <location>
        <begin position="21"/>
        <end position="130"/>
    </location>
</feature>
<dbReference type="EMBL" id="CP017111">
    <property type="protein sequence ID" value="AOO64964.1"/>
    <property type="molecule type" value="Genomic_DNA"/>
</dbReference>
<accession>A0A1D7TJB6</accession>
<evidence type="ECO:0000256" key="1">
    <source>
        <dbReference type="SAM" id="SignalP"/>
    </source>
</evidence>
<dbReference type="KEGG" id="shal:SHALO_1186"/>
<dbReference type="InterPro" id="IPR013766">
    <property type="entry name" value="Thioredoxin_domain"/>
</dbReference>
<reference evidence="4" key="1">
    <citation type="submission" date="2016-08" db="EMBL/GenBank/DDBJ databases">
        <title>Complete genome sequence of the organohalide-respiring Epsilonproteobacterium Sulfurospirillum halorespirans.</title>
        <authorList>
            <person name="Goris T."/>
            <person name="Zimmermann J."/>
            <person name="Schenz B."/>
            <person name="Lemos M."/>
            <person name="Hackermueller J."/>
            <person name="Diekert G."/>
        </authorList>
    </citation>
    <scope>NUCLEOTIDE SEQUENCE [LARGE SCALE GENOMIC DNA]</scope>
    <source>
        <strain>DSM 13726</strain>
        <strain evidence="4">PCE-M2</strain>
    </source>
</reference>
<dbReference type="PROSITE" id="PS51352">
    <property type="entry name" value="THIOREDOXIN_2"/>
    <property type="match status" value="1"/>
</dbReference>
<evidence type="ECO:0000259" key="2">
    <source>
        <dbReference type="PROSITE" id="PS51352"/>
    </source>
</evidence>
<dbReference type="RefSeq" id="WP_069477790.1">
    <property type="nucleotide sequence ID" value="NZ_CP017111.1"/>
</dbReference>
<dbReference type="Gene3D" id="3.40.30.10">
    <property type="entry name" value="Glutaredoxin"/>
    <property type="match status" value="1"/>
</dbReference>
<sequence length="130" mass="15021">MRTLLKAFLVVFLGMSALHASFLEEESAKALREKKLILVNIVRDDCPYCRRMQREIFNNATYKKQIDQKFVFVSIDQDDPALPQDLHTKYVPANAILSPSRHTIIEGYTGYMDPASFMNILEKAYKAEFK</sequence>
<dbReference type="Pfam" id="PF13899">
    <property type="entry name" value="Thioredoxin_7"/>
    <property type="match status" value="1"/>
</dbReference>
<keyword evidence="1" id="KW-0732">Signal</keyword>
<feature type="signal peptide" evidence="1">
    <location>
        <begin position="1"/>
        <end position="20"/>
    </location>
</feature>
<name>A0A1D7TJB6_9BACT</name>
<evidence type="ECO:0000313" key="4">
    <source>
        <dbReference type="Proteomes" id="UP000094609"/>
    </source>
</evidence>
<proteinExistence type="predicted"/>
<dbReference type="STRING" id="1193502.SHALO_1186"/>
<feature type="domain" description="Thioredoxin" evidence="2">
    <location>
        <begin position="11"/>
        <end position="126"/>
    </location>
</feature>
<dbReference type="InterPro" id="IPR036249">
    <property type="entry name" value="Thioredoxin-like_sf"/>
</dbReference>
<gene>
    <name evidence="3" type="ORF">SHALO_1186</name>
</gene>
<keyword evidence="4" id="KW-1185">Reference proteome</keyword>
<dbReference type="SUPFAM" id="SSF52833">
    <property type="entry name" value="Thioredoxin-like"/>
    <property type="match status" value="1"/>
</dbReference>